<sequence length="118" mass="13261">MAGPSSSVSVNVKITINPSYTEAFLAALKTTMDAIVAEPLNTFFEVYQHPTEPGVFKLAENWDATAEYLNDVQLKKEYYKPYYATITPMLIKAPEVELFDRMGGGWVSVRKDSYPGRE</sequence>
<evidence type="ECO:0000313" key="3">
    <source>
        <dbReference type="Proteomes" id="UP000182658"/>
    </source>
</evidence>
<evidence type="ECO:0000313" key="2">
    <source>
        <dbReference type="EMBL" id="OIW25634.1"/>
    </source>
</evidence>
<dbReference type="InParanoid" id="A0A1J7JDH5"/>
<keyword evidence="3" id="KW-1185">Reference proteome</keyword>
<name>A0A1J7JDH5_9PEZI</name>
<protein>
    <recommendedName>
        <fullName evidence="1">ABM domain-containing protein</fullName>
    </recommendedName>
</protein>
<dbReference type="EMBL" id="KV875101">
    <property type="protein sequence ID" value="OIW25634.1"/>
    <property type="molecule type" value="Genomic_DNA"/>
</dbReference>
<dbReference type="OrthoDB" id="4126315at2759"/>
<dbReference type="InterPro" id="IPR007138">
    <property type="entry name" value="ABM_dom"/>
</dbReference>
<dbReference type="Pfam" id="PF03992">
    <property type="entry name" value="ABM"/>
    <property type="match status" value="1"/>
</dbReference>
<dbReference type="PROSITE" id="PS51725">
    <property type="entry name" value="ABM"/>
    <property type="match status" value="1"/>
</dbReference>
<dbReference type="SUPFAM" id="SSF54909">
    <property type="entry name" value="Dimeric alpha+beta barrel"/>
    <property type="match status" value="1"/>
</dbReference>
<feature type="domain" description="ABM" evidence="1">
    <location>
        <begin position="8"/>
        <end position="98"/>
    </location>
</feature>
<dbReference type="InterPro" id="IPR011008">
    <property type="entry name" value="Dimeric_a/b-barrel"/>
</dbReference>
<reference evidence="2 3" key="1">
    <citation type="submission" date="2016-10" db="EMBL/GenBank/DDBJ databases">
        <title>Draft genome sequence of Coniochaeta ligniaria NRRL30616, a lignocellulolytic fungus for bioabatement of inhibitors in plant biomass hydrolysates.</title>
        <authorList>
            <consortium name="DOE Joint Genome Institute"/>
            <person name="Jimenez D.J."/>
            <person name="Hector R.E."/>
            <person name="Riley R."/>
            <person name="Sun H."/>
            <person name="Grigoriev I.V."/>
            <person name="Van Elsas J.D."/>
            <person name="Nichols N.N."/>
        </authorList>
    </citation>
    <scope>NUCLEOTIDE SEQUENCE [LARGE SCALE GENOMIC DNA]</scope>
    <source>
        <strain evidence="2 3">NRRL 30616</strain>
    </source>
</reference>
<dbReference type="AlphaFoldDB" id="A0A1J7JDH5"/>
<dbReference type="Gene3D" id="3.30.70.100">
    <property type="match status" value="1"/>
</dbReference>
<dbReference type="Proteomes" id="UP000182658">
    <property type="component" value="Unassembled WGS sequence"/>
</dbReference>
<gene>
    <name evidence="2" type="ORF">CONLIGDRAFT_684181</name>
</gene>
<evidence type="ECO:0000259" key="1">
    <source>
        <dbReference type="PROSITE" id="PS51725"/>
    </source>
</evidence>
<organism evidence="2 3">
    <name type="scientific">Coniochaeta ligniaria NRRL 30616</name>
    <dbReference type="NCBI Taxonomy" id="1408157"/>
    <lineage>
        <taxon>Eukaryota</taxon>
        <taxon>Fungi</taxon>
        <taxon>Dikarya</taxon>
        <taxon>Ascomycota</taxon>
        <taxon>Pezizomycotina</taxon>
        <taxon>Sordariomycetes</taxon>
        <taxon>Sordariomycetidae</taxon>
        <taxon>Coniochaetales</taxon>
        <taxon>Coniochaetaceae</taxon>
        <taxon>Coniochaeta</taxon>
    </lineage>
</organism>
<accession>A0A1J7JDH5</accession>
<proteinExistence type="predicted"/>